<feature type="binding site" description="axial binding residue" evidence="19">
    <location>
        <position position="161"/>
    </location>
    <ligand>
        <name>heme c</name>
        <dbReference type="ChEBI" id="CHEBI:61717"/>
        <label>2</label>
    </ligand>
    <ligandPart>
        <name>Fe</name>
        <dbReference type="ChEBI" id="CHEBI:18248"/>
    </ligandPart>
</feature>
<comment type="PTM">
    <text evidence="18">Binds 2 heme c groups covalently per subunit.</text>
</comment>
<evidence type="ECO:0000256" key="6">
    <source>
        <dbReference type="ARBA" id="ARBA00022617"/>
    </source>
</evidence>
<name>A0A2I1PAJ9_9MICO</name>
<dbReference type="InterPro" id="IPR009056">
    <property type="entry name" value="Cyt_c-like_dom"/>
</dbReference>
<protein>
    <recommendedName>
        <fullName evidence="3 17">Cytochrome bc1 complex cytochrome c subunit</fullName>
        <ecNumber evidence="2 17">7.1.1.8</ecNumber>
    </recommendedName>
</protein>
<evidence type="ECO:0000256" key="7">
    <source>
        <dbReference type="ARBA" id="ARBA00022660"/>
    </source>
</evidence>
<keyword evidence="7 17" id="KW-0679">Respiratory chain</keyword>
<comment type="caution">
    <text evidence="21">The sequence shown here is derived from an EMBL/GenBank/DDBJ whole genome shotgun (WGS) entry which is preliminary data.</text>
</comment>
<keyword evidence="9 17" id="KW-0479">Metal-binding</keyword>
<feature type="binding site" description="axial binding residue" evidence="19">
    <location>
        <position position="65"/>
    </location>
    <ligand>
        <name>heme c</name>
        <dbReference type="ChEBI" id="CHEBI:61717"/>
        <label>1</label>
    </ligand>
    <ligandPart>
        <name>Fe</name>
        <dbReference type="ChEBI" id="CHEBI:18248"/>
    </ligandPart>
</feature>
<comment type="catalytic activity">
    <reaction evidence="16 17">
        <text>a quinol + 2 Fe(III)-[cytochrome c](out) = a quinone + 2 Fe(II)-[cytochrome c](out) + 2 H(+)(out)</text>
        <dbReference type="Rhea" id="RHEA:11484"/>
        <dbReference type="Rhea" id="RHEA-COMP:10350"/>
        <dbReference type="Rhea" id="RHEA-COMP:14399"/>
        <dbReference type="ChEBI" id="CHEBI:15378"/>
        <dbReference type="ChEBI" id="CHEBI:24646"/>
        <dbReference type="ChEBI" id="CHEBI:29033"/>
        <dbReference type="ChEBI" id="CHEBI:29034"/>
        <dbReference type="ChEBI" id="CHEBI:132124"/>
        <dbReference type="EC" id="7.1.1.8"/>
    </reaction>
</comment>
<evidence type="ECO:0000256" key="5">
    <source>
        <dbReference type="ARBA" id="ARBA00022475"/>
    </source>
</evidence>
<evidence type="ECO:0000256" key="9">
    <source>
        <dbReference type="ARBA" id="ARBA00022723"/>
    </source>
</evidence>
<accession>A0A2I1PAJ9</accession>
<comment type="subcellular location">
    <subcellularLocation>
        <location evidence="1 17">Cell membrane</location>
        <topology evidence="1 17">Multi-pass membrane protein</topology>
    </subcellularLocation>
</comment>
<dbReference type="Gene3D" id="1.10.760.10">
    <property type="entry name" value="Cytochrome c-like domain"/>
    <property type="match status" value="2"/>
</dbReference>
<sequence>MNSLLDLRRHPAAILVLLLAALAVMGGLYTALKPTDVQAEAPAAASADDVKEGDKLFQANCATCHGKNGEGITDAGPSLVGVGAAAVDFQVATGRMPLSGPGVQAKRKAPQFDQKQIDQMAAFVASLGNGPSTPEAEYTDLKGADPAHGGELYRVNCAMCHNFNGSGGALTRGKFAPTLEGVEPKHIYEAMETGPQNMPVFNDQNLSPQDKEDIAAYLDEMHSSPNQGGNDLGNLGPVADGVFIWTLGIGLFLGAAYWLTRKSS</sequence>
<dbReference type="PANTHER" id="PTHR33751">
    <property type="entry name" value="CBB3-TYPE CYTOCHROME C OXIDASE SUBUNIT FIXP"/>
    <property type="match status" value="1"/>
</dbReference>
<evidence type="ECO:0000256" key="15">
    <source>
        <dbReference type="ARBA" id="ARBA00023136"/>
    </source>
</evidence>
<feature type="domain" description="Cytochrome c" evidence="20">
    <location>
        <begin position="48"/>
        <end position="222"/>
    </location>
</feature>
<feature type="binding site" description="covalent" evidence="18">
    <location>
        <position position="157"/>
    </location>
    <ligand>
        <name>heme c</name>
        <dbReference type="ChEBI" id="CHEBI:61717"/>
        <label>2</label>
    </ligand>
</feature>
<evidence type="ECO:0000256" key="10">
    <source>
        <dbReference type="ARBA" id="ARBA00022737"/>
    </source>
</evidence>
<dbReference type="GO" id="GO:0008121">
    <property type="term" value="F:quinol-cytochrome-c reductase activity"/>
    <property type="evidence" value="ECO:0007669"/>
    <property type="project" value="UniProtKB-UniRule"/>
</dbReference>
<dbReference type="EMBL" id="PKIZ01000010">
    <property type="protein sequence ID" value="PKZ41676.1"/>
    <property type="molecule type" value="Genomic_DNA"/>
</dbReference>
<dbReference type="PANTHER" id="PTHR33751:SF13">
    <property type="entry name" value="CYTOCHROME BC1 COMPLEX CYTOCHROME C SUBUNIT"/>
    <property type="match status" value="1"/>
</dbReference>
<dbReference type="GO" id="GO:0005506">
    <property type="term" value="F:iron ion binding"/>
    <property type="evidence" value="ECO:0007669"/>
    <property type="project" value="UniProtKB-UniRule"/>
</dbReference>
<dbReference type="AlphaFoldDB" id="A0A2I1PAJ9"/>
<feature type="binding site" description="covalent" evidence="18">
    <location>
        <position position="61"/>
    </location>
    <ligand>
        <name>heme c</name>
        <dbReference type="ChEBI" id="CHEBI:61717"/>
        <label>1</label>
    </ligand>
</feature>
<dbReference type="InterPro" id="IPR009152">
    <property type="entry name" value="bc1_cytC-su"/>
</dbReference>
<keyword evidence="21" id="KW-0456">Lyase</keyword>
<keyword evidence="4 17" id="KW-0813">Transport</keyword>
<feature type="binding site" description="covalent" evidence="18">
    <location>
        <position position="64"/>
    </location>
    <ligand>
        <name>heme c</name>
        <dbReference type="ChEBI" id="CHEBI:61717"/>
        <label>1</label>
    </ligand>
</feature>
<evidence type="ECO:0000256" key="13">
    <source>
        <dbReference type="ARBA" id="ARBA00022989"/>
    </source>
</evidence>
<evidence type="ECO:0000256" key="16">
    <source>
        <dbReference type="ARBA" id="ARBA00029351"/>
    </source>
</evidence>
<comment type="subunit">
    <text evidence="17">The cytochrome bc1 complex is composed of a cytochrome b (QcrB), the Rieske iron-sulfur protein (QcrA) and a diheme cytochrome c (QcrC) subunit.</text>
</comment>
<evidence type="ECO:0000256" key="19">
    <source>
        <dbReference type="PIRSR" id="PIRSR000007-51"/>
    </source>
</evidence>
<keyword evidence="12 17" id="KW-0249">Electron transport</keyword>
<dbReference type="GO" id="GO:0016829">
    <property type="term" value="F:lyase activity"/>
    <property type="evidence" value="ECO:0007669"/>
    <property type="project" value="UniProtKB-KW"/>
</dbReference>
<keyword evidence="6 17" id="KW-0349">Heme</keyword>
<dbReference type="SUPFAM" id="SSF46626">
    <property type="entry name" value="Cytochrome c"/>
    <property type="match status" value="2"/>
</dbReference>
<keyword evidence="5 17" id="KW-1003">Cell membrane</keyword>
<dbReference type="GO" id="GO:0020037">
    <property type="term" value="F:heme binding"/>
    <property type="evidence" value="ECO:0007669"/>
    <property type="project" value="UniProtKB-UniRule"/>
</dbReference>
<dbReference type="Proteomes" id="UP000234206">
    <property type="component" value="Unassembled WGS sequence"/>
</dbReference>
<dbReference type="InterPro" id="IPR036909">
    <property type="entry name" value="Cyt_c-like_dom_sf"/>
</dbReference>
<evidence type="ECO:0000259" key="20">
    <source>
        <dbReference type="PROSITE" id="PS51007"/>
    </source>
</evidence>
<evidence type="ECO:0000256" key="14">
    <source>
        <dbReference type="ARBA" id="ARBA00023004"/>
    </source>
</evidence>
<dbReference type="PIRSF" id="PIRSF000007">
    <property type="entry name" value="Ubiq_cycred_cyc"/>
    <property type="match status" value="1"/>
</dbReference>
<dbReference type="GO" id="GO:0005886">
    <property type="term" value="C:plasma membrane"/>
    <property type="evidence" value="ECO:0007669"/>
    <property type="project" value="UniProtKB-SubCell"/>
</dbReference>
<feature type="binding site" description="covalent" evidence="18">
    <location>
        <position position="160"/>
    </location>
    <ligand>
        <name>heme c</name>
        <dbReference type="ChEBI" id="CHEBI:61717"/>
        <label>2</label>
    </ligand>
</feature>
<evidence type="ECO:0000256" key="17">
    <source>
        <dbReference type="PIRNR" id="PIRNR000007"/>
    </source>
</evidence>
<evidence type="ECO:0000256" key="11">
    <source>
        <dbReference type="ARBA" id="ARBA00022967"/>
    </source>
</evidence>
<dbReference type="OrthoDB" id="9811281at2"/>
<reference evidence="21 22" key="1">
    <citation type="submission" date="2017-12" db="EMBL/GenBank/DDBJ databases">
        <title>Phylogenetic diversity of female urinary microbiome.</title>
        <authorList>
            <person name="Thomas-White K."/>
            <person name="Wolfe A.J."/>
        </authorList>
    </citation>
    <scope>NUCLEOTIDE SEQUENCE [LARGE SCALE GENOMIC DNA]</scope>
    <source>
        <strain evidence="21 22">UMB1298</strain>
    </source>
</reference>
<feature type="transmembrane region" description="Helical" evidence="17">
    <location>
        <begin position="242"/>
        <end position="260"/>
    </location>
</feature>
<evidence type="ECO:0000313" key="21">
    <source>
        <dbReference type="EMBL" id="PKZ41676.1"/>
    </source>
</evidence>
<evidence type="ECO:0000256" key="8">
    <source>
        <dbReference type="ARBA" id="ARBA00022692"/>
    </source>
</evidence>
<evidence type="ECO:0000256" key="3">
    <source>
        <dbReference type="ARBA" id="ARBA00017819"/>
    </source>
</evidence>
<dbReference type="RefSeq" id="WP_070706198.1">
    <property type="nucleotide sequence ID" value="NZ_JBHLVH010000028.1"/>
</dbReference>
<evidence type="ECO:0000256" key="1">
    <source>
        <dbReference type="ARBA" id="ARBA00004651"/>
    </source>
</evidence>
<keyword evidence="22" id="KW-1185">Reference proteome</keyword>
<proteinExistence type="predicted"/>
<keyword evidence="11 17" id="KW-1278">Translocase</keyword>
<gene>
    <name evidence="21" type="ORF">CYJ76_06330</name>
</gene>
<keyword evidence="14 17" id="KW-0408">Iron</keyword>
<evidence type="ECO:0000256" key="2">
    <source>
        <dbReference type="ARBA" id="ARBA00012951"/>
    </source>
</evidence>
<organism evidence="21 22">
    <name type="scientific">Kytococcus schroeteri</name>
    <dbReference type="NCBI Taxonomy" id="138300"/>
    <lineage>
        <taxon>Bacteria</taxon>
        <taxon>Bacillati</taxon>
        <taxon>Actinomycetota</taxon>
        <taxon>Actinomycetes</taxon>
        <taxon>Micrococcales</taxon>
        <taxon>Kytococcaceae</taxon>
        <taxon>Kytococcus</taxon>
    </lineage>
</organism>
<keyword evidence="8 17" id="KW-0812">Transmembrane</keyword>
<keyword evidence="10" id="KW-0677">Repeat</keyword>
<keyword evidence="13 17" id="KW-1133">Transmembrane helix</keyword>
<evidence type="ECO:0000313" key="22">
    <source>
        <dbReference type="Proteomes" id="UP000234206"/>
    </source>
</evidence>
<dbReference type="Pfam" id="PF13442">
    <property type="entry name" value="Cytochrome_CBB3"/>
    <property type="match status" value="2"/>
</dbReference>
<evidence type="ECO:0000256" key="4">
    <source>
        <dbReference type="ARBA" id="ARBA00022448"/>
    </source>
</evidence>
<dbReference type="InterPro" id="IPR050597">
    <property type="entry name" value="Cytochrome_c_Oxidase_Subunit"/>
</dbReference>
<feature type="transmembrane region" description="Helical" evidence="17">
    <location>
        <begin position="12"/>
        <end position="32"/>
    </location>
</feature>
<evidence type="ECO:0000256" key="18">
    <source>
        <dbReference type="PIRSR" id="PIRSR000007-50"/>
    </source>
</evidence>
<evidence type="ECO:0000256" key="12">
    <source>
        <dbReference type="ARBA" id="ARBA00022982"/>
    </source>
</evidence>
<dbReference type="PROSITE" id="PS51007">
    <property type="entry name" value="CYTC"/>
    <property type="match status" value="1"/>
</dbReference>
<keyword evidence="15 17" id="KW-0472">Membrane</keyword>
<dbReference type="EC" id="7.1.1.8" evidence="2 17"/>